<dbReference type="SUPFAM" id="SSF143469">
    <property type="entry name" value="ImmE5-like"/>
    <property type="match status" value="1"/>
</dbReference>
<dbReference type="KEGG" id="mass:CR152_12495"/>
<dbReference type="Gene3D" id="3.30.190.30">
    <property type="match status" value="1"/>
</dbReference>
<name>A0A2D2DJT6_9BURK</name>
<evidence type="ECO:0000313" key="2">
    <source>
        <dbReference type="Proteomes" id="UP000229897"/>
    </source>
</evidence>
<dbReference type="OrthoDB" id="7067632at2"/>
<dbReference type="RefSeq" id="WP_099875207.1">
    <property type="nucleotide sequence ID" value="NZ_CP024608.1"/>
</dbReference>
<dbReference type="InterPro" id="IPR037234">
    <property type="entry name" value="ImmE5_sf"/>
</dbReference>
<sequence length="119" mass="13006">MNINKSFLYESPDAFFQMNGSVNMRLSPDAALLVCAQAARQGLVIARVEGGIWHAPGFESRLDCIWDGQDPPLDEDQASRNNKDAARFIASQASAHSAFILTAPPLTGWPHRAKKQQPG</sequence>
<dbReference type="EMBL" id="CP024608">
    <property type="protein sequence ID" value="ATQ75246.1"/>
    <property type="molecule type" value="Genomic_DNA"/>
</dbReference>
<evidence type="ECO:0000313" key="1">
    <source>
        <dbReference type="EMBL" id="ATQ75246.1"/>
    </source>
</evidence>
<proteinExistence type="predicted"/>
<organism evidence="1 2">
    <name type="scientific">Massilia violaceinigra</name>
    <dbReference type="NCBI Taxonomy" id="2045208"/>
    <lineage>
        <taxon>Bacteria</taxon>
        <taxon>Pseudomonadati</taxon>
        <taxon>Pseudomonadota</taxon>
        <taxon>Betaproteobacteria</taxon>
        <taxon>Burkholderiales</taxon>
        <taxon>Oxalobacteraceae</taxon>
        <taxon>Telluria group</taxon>
        <taxon>Massilia</taxon>
    </lineage>
</organism>
<gene>
    <name evidence="1" type="ORF">CR152_12495</name>
</gene>
<keyword evidence="2" id="KW-1185">Reference proteome</keyword>
<dbReference type="Pfam" id="PF11480">
    <property type="entry name" value="ImmE5"/>
    <property type="match status" value="1"/>
</dbReference>
<reference evidence="1" key="1">
    <citation type="submission" date="2017-10" db="EMBL/GenBank/DDBJ databases">
        <title>Massilia psychrophilum sp. nov., a novel purple-pigmented bacterium isolated from Tianshan glacier, Xinjiang Municipality, China.</title>
        <authorList>
            <person name="Wang H."/>
        </authorList>
    </citation>
    <scope>NUCLEOTIDE SEQUENCE [LARGE SCALE GENOMIC DNA]</scope>
    <source>
        <strain evidence="1">B2</strain>
    </source>
</reference>
<accession>A0A2D2DJT6</accession>
<protein>
    <submittedName>
        <fullName evidence="1">Colicin immunity protein</fullName>
    </submittedName>
</protein>
<dbReference type="GO" id="GO:0030153">
    <property type="term" value="P:bacteriocin immunity"/>
    <property type="evidence" value="ECO:0007669"/>
    <property type="project" value="InterPro"/>
</dbReference>
<dbReference type="InterPro" id="IPR020127">
    <property type="entry name" value="Colicin-E5_imm"/>
</dbReference>
<dbReference type="Proteomes" id="UP000229897">
    <property type="component" value="Chromosome"/>
</dbReference>
<dbReference type="AlphaFoldDB" id="A0A2D2DJT6"/>